<dbReference type="RefSeq" id="WP_117230607.1">
    <property type="nucleotide sequence ID" value="NZ_QVFU01000045.1"/>
</dbReference>
<proteinExistence type="predicted"/>
<reference evidence="1 2" key="1">
    <citation type="submission" date="2018-08" db="EMBL/GenBank/DDBJ databases">
        <title>Verrucosispora craniellae sp. nov., isolated from a marine sponge in the South China Sea.</title>
        <authorList>
            <person name="Li L."/>
            <person name="Lin H.W."/>
        </authorList>
    </citation>
    <scope>NUCLEOTIDE SEQUENCE [LARGE SCALE GENOMIC DNA]</scope>
    <source>
        <strain evidence="1 2">LHW63014</strain>
    </source>
</reference>
<evidence type="ECO:0000313" key="1">
    <source>
        <dbReference type="EMBL" id="RFS43761.1"/>
    </source>
</evidence>
<dbReference type="Proteomes" id="UP000262621">
    <property type="component" value="Unassembled WGS sequence"/>
</dbReference>
<name>A0A372FSN4_9ACTN</name>
<accession>A0A372FSN4</accession>
<keyword evidence="2" id="KW-1185">Reference proteome</keyword>
<sequence>MIKIGDMLLEELDRDLPSEIADPAAALRGRAGQVLEVMTPRRTFADGSRGYHAIAQTTIEVVAGKDPNDTTMPRERFEFPESPCVIQLHDPVLTLNGALRLDLEIKSYRAEATSQVLFPGQKVALGVGRSFDVNLPPSVGRLEIPLGIDFAAGDTVRSHQMIFLAVETPIGTLHNPDAAHMFATVNKVPPIGFSYFQEGLVPMANADNEVVAIKVFTETALRRVVTD</sequence>
<dbReference type="EMBL" id="QVFU01000045">
    <property type="protein sequence ID" value="RFS43761.1"/>
    <property type="molecule type" value="Genomic_DNA"/>
</dbReference>
<organism evidence="1 2">
    <name type="scientific">Micromonospora craniellae</name>
    <dbReference type="NCBI Taxonomy" id="2294034"/>
    <lineage>
        <taxon>Bacteria</taxon>
        <taxon>Bacillati</taxon>
        <taxon>Actinomycetota</taxon>
        <taxon>Actinomycetes</taxon>
        <taxon>Micromonosporales</taxon>
        <taxon>Micromonosporaceae</taxon>
        <taxon>Micromonospora</taxon>
    </lineage>
</organism>
<protein>
    <submittedName>
        <fullName evidence="1">Uncharacterized protein</fullName>
    </submittedName>
</protein>
<evidence type="ECO:0000313" key="2">
    <source>
        <dbReference type="Proteomes" id="UP000262621"/>
    </source>
</evidence>
<gene>
    <name evidence="1" type="ORF">D0Q02_25840</name>
</gene>
<comment type="caution">
    <text evidence="1">The sequence shown here is derived from an EMBL/GenBank/DDBJ whole genome shotgun (WGS) entry which is preliminary data.</text>
</comment>
<dbReference type="OrthoDB" id="3346903at2"/>
<dbReference type="AlphaFoldDB" id="A0A372FSN4"/>